<evidence type="ECO:0000313" key="5">
    <source>
        <dbReference type="EMBL" id="ALZ83551.1"/>
    </source>
</evidence>
<organism evidence="5 6">
    <name type="scientific">Pseudomonas oryzihabitans</name>
    <dbReference type="NCBI Taxonomy" id="47885"/>
    <lineage>
        <taxon>Bacteria</taxon>
        <taxon>Pseudomonadati</taxon>
        <taxon>Pseudomonadota</taxon>
        <taxon>Gammaproteobacteria</taxon>
        <taxon>Pseudomonadales</taxon>
        <taxon>Pseudomonadaceae</taxon>
        <taxon>Pseudomonas</taxon>
    </lineage>
</organism>
<dbReference type="AlphaFoldDB" id="A0A0U4P439"/>
<dbReference type="InterPro" id="IPR036388">
    <property type="entry name" value="WH-like_DNA-bd_sf"/>
</dbReference>
<dbReference type="PANTHER" id="PTHR43537">
    <property type="entry name" value="TRANSCRIPTIONAL REGULATOR, GNTR FAMILY"/>
    <property type="match status" value="1"/>
</dbReference>
<dbReference type="EMBL" id="CP013987">
    <property type="protein sequence ID" value="ALZ83551.1"/>
    <property type="molecule type" value="Genomic_DNA"/>
</dbReference>
<dbReference type="GO" id="GO:0003700">
    <property type="term" value="F:DNA-binding transcription factor activity"/>
    <property type="evidence" value="ECO:0007669"/>
    <property type="project" value="InterPro"/>
</dbReference>
<keyword evidence="3" id="KW-0804">Transcription</keyword>
<evidence type="ECO:0000259" key="4">
    <source>
        <dbReference type="PROSITE" id="PS50949"/>
    </source>
</evidence>
<dbReference type="SMART" id="SM00895">
    <property type="entry name" value="FCD"/>
    <property type="match status" value="1"/>
</dbReference>
<dbReference type="InterPro" id="IPR008920">
    <property type="entry name" value="TF_FadR/GntR_C"/>
</dbReference>
<keyword evidence="2" id="KW-0238">DNA-binding</keyword>
<dbReference type="InterPro" id="IPR011711">
    <property type="entry name" value="GntR_C"/>
</dbReference>
<dbReference type="RefSeq" id="WP_059313803.1">
    <property type="nucleotide sequence ID" value="NZ_CP013987.1"/>
</dbReference>
<dbReference type="Proteomes" id="UP000064137">
    <property type="component" value="Chromosome"/>
</dbReference>
<dbReference type="Pfam" id="PF00392">
    <property type="entry name" value="GntR"/>
    <property type="match status" value="1"/>
</dbReference>
<dbReference type="OrthoDB" id="7005926at2"/>
<dbReference type="PANTHER" id="PTHR43537:SF52">
    <property type="entry name" value="FATTY ACID METABOLISM REGULATOR PROTEIN"/>
    <property type="match status" value="1"/>
</dbReference>
<evidence type="ECO:0000313" key="6">
    <source>
        <dbReference type="Proteomes" id="UP000064137"/>
    </source>
</evidence>
<dbReference type="GO" id="GO:0003677">
    <property type="term" value="F:DNA binding"/>
    <property type="evidence" value="ECO:0007669"/>
    <property type="project" value="UniProtKB-KW"/>
</dbReference>
<gene>
    <name evidence="5" type="ORF">APT59_04790</name>
</gene>
<dbReference type="InterPro" id="IPR000524">
    <property type="entry name" value="Tscrpt_reg_HTH_GntR"/>
</dbReference>
<dbReference type="PROSITE" id="PS50949">
    <property type="entry name" value="HTH_GNTR"/>
    <property type="match status" value="1"/>
</dbReference>
<name>A0A0U4P439_9PSED</name>
<accession>A0A0U4P439</accession>
<keyword evidence="1" id="KW-0805">Transcription regulation</keyword>
<evidence type="ECO:0000256" key="1">
    <source>
        <dbReference type="ARBA" id="ARBA00023015"/>
    </source>
</evidence>
<dbReference type="SUPFAM" id="SSF48008">
    <property type="entry name" value="GntR ligand-binding domain-like"/>
    <property type="match status" value="1"/>
</dbReference>
<feature type="domain" description="HTH gntR-type" evidence="4">
    <location>
        <begin position="3"/>
        <end position="70"/>
    </location>
</feature>
<evidence type="ECO:0000256" key="3">
    <source>
        <dbReference type="ARBA" id="ARBA00023163"/>
    </source>
</evidence>
<dbReference type="KEGG" id="por:APT59_04790"/>
<sequence length="292" mass="32691">MGNTLASQLIPEILTYIASHQLAVGTRLPERTLAERLRVSRSPVRSALQQMADQSLLARHPEGGFAVAAAALDATPQAREEVSASERLYLTIARDRIEGELPLKVTENELIRRYQVTRGQLADILRRIVQEGWAERLPGYGWSFVEGLTSPDAYAQSYAFRLLIEPAGIRDAGFTLDAGELRRCRDEQALLAAGRVFEASPAEIFDANTRLHETIARCSGNAFILDALRRLNRLRRLIEYQKSVDRQQAQRRCQEHLQLIDLLLEGHREDAAAFMTLHLGNALQEKQTAPAS</sequence>
<dbReference type="Pfam" id="PF07729">
    <property type="entry name" value="FCD"/>
    <property type="match status" value="1"/>
</dbReference>
<dbReference type="SUPFAM" id="SSF46785">
    <property type="entry name" value="Winged helix' DNA-binding domain"/>
    <property type="match status" value="1"/>
</dbReference>
<dbReference type="InterPro" id="IPR036390">
    <property type="entry name" value="WH_DNA-bd_sf"/>
</dbReference>
<evidence type="ECO:0000256" key="2">
    <source>
        <dbReference type="ARBA" id="ARBA00023125"/>
    </source>
</evidence>
<dbReference type="SMART" id="SM00345">
    <property type="entry name" value="HTH_GNTR"/>
    <property type="match status" value="1"/>
</dbReference>
<dbReference type="Gene3D" id="1.10.10.10">
    <property type="entry name" value="Winged helix-like DNA-binding domain superfamily/Winged helix DNA-binding domain"/>
    <property type="match status" value="2"/>
</dbReference>
<reference evidence="5 6" key="1">
    <citation type="submission" date="2016-01" db="EMBL/GenBank/DDBJ databases">
        <title>Annotation of Pseudomonas oryzihabitans USDA-ARS-USMARC-56511.</title>
        <authorList>
            <person name="Harhay G.P."/>
            <person name="Harhay D.M."/>
            <person name="Smith T.P.L."/>
            <person name="Bono J.L."/>
            <person name="Heaton M.P."/>
            <person name="Clawson M.L."/>
            <person name="Chitko-Mckown C.G."/>
            <person name="Capik S.F."/>
            <person name="DeDonder K.D."/>
            <person name="Apley M.D."/>
            <person name="Lubbers B.V."/>
            <person name="White B.J."/>
            <person name="Larson R.L."/>
        </authorList>
    </citation>
    <scope>NUCLEOTIDE SEQUENCE [LARGE SCALE GENOMIC DNA]</scope>
    <source>
        <strain evidence="5 6">USDA-ARS-USMARC-56511</strain>
    </source>
</reference>
<protein>
    <submittedName>
        <fullName evidence="5">GntR family transcriptional regulator</fullName>
    </submittedName>
</protein>
<dbReference type="Gene3D" id="1.20.120.530">
    <property type="entry name" value="GntR ligand-binding domain-like"/>
    <property type="match status" value="1"/>
</dbReference>
<proteinExistence type="predicted"/>